<dbReference type="OrthoDB" id="271448at2759"/>
<dbReference type="AlphaFoldDB" id="A0A9W7SVF1"/>
<dbReference type="EMBL" id="RIBY02001024">
    <property type="protein sequence ID" value="KAH9833950.1"/>
    <property type="molecule type" value="Genomic_DNA"/>
</dbReference>
<dbReference type="Proteomes" id="UP001138500">
    <property type="component" value="Unassembled WGS sequence"/>
</dbReference>
<organism evidence="1 2">
    <name type="scientific">Teratosphaeria destructans</name>
    <dbReference type="NCBI Taxonomy" id="418781"/>
    <lineage>
        <taxon>Eukaryota</taxon>
        <taxon>Fungi</taxon>
        <taxon>Dikarya</taxon>
        <taxon>Ascomycota</taxon>
        <taxon>Pezizomycotina</taxon>
        <taxon>Dothideomycetes</taxon>
        <taxon>Dothideomycetidae</taxon>
        <taxon>Mycosphaerellales</taxon>
        <taxon>Teratosphaeriaceae</taxon>
        <taxon>Teratosphaeria</taxon>
    </lineage>
</organism>
<dbReference type="PANTHER" id="PTHR36578">
    <property type="entry name" value="CHROMOSOME 15, WHOLE GENOME SHOTGUN SEQUENCE"/>
    <property type="match status" value="1"/>
</dbReference>
<keyword evidence="2" id="KW-1185">Reference proteome</keyword>
<protein>
    <recommendedName>
        <fullName evidence="3">Apple domain-containing protein</fullName>
    </recommendedName>
</protein>
<sequence length="161" mass="17567">MPSLKHDNSRCAVQPSRNDNPAAFLANTYFSEVATNAKAPEGYVSEFINFKASVSGFDLQALSSDAVSPYLTFTTLPYYDVTSCAKFCDSTKGCKSFNIYFERSPKTPPTDGCTNPPSITTIKCAVYNKPITKASATNVGQYQLDFHVVIAGSNAYNARQR</sequence>
<accession>A0A9W7SVF1</accession>
<comment type="caution">
    <text evidence="1">The sequence shown here is derived from an EMBL/GenBank/DDBJ whole genome shotgun (WGS) entry which is preliminary data.</text>
</comment>
<gene>
    <name evidence="1" type="ORF">Tdes44962_MAKER08706</name>
</gene>
<reference evidence="1 2" key="1">
    <citation type="journal article" date="2018" name="IMA Fungus">
        <title>IMA Genome-F 10: Nine draft genome sequences of Claviceps purpurea s.lat., including C. arundinis, C. humidiphila, and C. cf. spartinae, pseudomolecules for the pitch canker pathogen Fusarium circinatum, draft genome of Davidsoniella eucalypti, Grosmannia galeiformis, Quambalaria eucalypti, and Teratosphaeria destructans.</title>
        <authorList>
            <person name="Wingfield B.D."/>
            <person name="Liu M."/>
            <person name="Nguyen H.D."/>
            <person name="Lane F.A."/>
            <person name="Morgan S.W."/>
            <person name="De Vos L."/>
            <person name="Wilken P.M."/>
            <person name="Duong T.A."/>
            <person name="Aylward J."/>
            <person name="Coetzee M.P."/>
            <person name="Dadej K."/>
            <person name="De Beer Z.W."/>
            <person name="Findlay W."/>
            <person name="Havenga M."/>
            <person name="Kolarik M."/>
            <person name="Menzies J.G."/>
            <person name="Naidoo K."/>
            <person name="Pochopski O."/>
            <person name="Shoukouhi P."/>
            <person name="Santana Q.C."/>
            <person name="Seifert K.A."/>
            <person name="Soal N."/>
            <person name="Steenkamp E.T."/>
            <person name="Tatham C.T."/>
            <person name="van der Nest M.A."/>
            <person name="Wingfield M.J."/>
        </authorList>
    </citation>
    <scope>NUCLEOTIDE SEQUENCE [LARGE SCALE GENOMIC DNA]</scope>
    <source>
        <strain evidence="1">CMW44962</strain>
    </source>
</reference>
<evidence type="ECO:0000313" key="1">
    <source>
        <dbReference type="EMBL" id="KAH9833950.1"/>
    </source>
</evidence>
<evidence type="ECO:0008006" key="3">
    <source>
        <dbReference type="Google" id="ProtNLM"/>
    </source>
</evidence>
<proteinExistence type="predicted"/>
<dbReference type="PANTHER" id="PTHR36578:SF1">
    <property type="entry name" value="APPLE DOMAIN-CONTAINING PROTEIN"/>
    <property type="match status" value="1"/>
</dbReference>
<evidence type="ECO:0000313" key="2">
    <source>
        <dbReference type="Proteomes" id="UP001138500"/>
    </source>
</evidence>
<reference evidence="1 2" key="2">
    <citation type="journal article" date="2021" name="Curr. Genet.">
        <title>Genetic response to nitrogen starvation in the aggressive Eucalyptus foliar pathogen Teratosphaeria destructans.</title>
        <authorList>
            <person name="Havenga M."/>
            <person name="Wingfield B.D."/>
            <person name="Wingfield M.J."/>
            <person name="Dreyer L.L."/>
            <person name="Roets F."/>
            <person name="Aylward J."/>
        </authorList>
    </citation>
    <scope>NUCLEOTIDE SEQUENCE [LARGE SCALE GENOMIC DNA]</scope>
    <source>
        <strain evidence="1">CMW44962</strain>
    </source>
</reference>
<name>A0A9W7SVF1_9PEZI</name>